<keyword evidence="1" id="KW-0472">Membrane</keyword>
<comment type="caution">
    <text evidence="2">The sequence shown here is derived from an EMBL/GenBank/DDBJ whole genome shotgun (WGS) entry which is preliminary data.</text>
</comment>
<evidence type="ECO:0000256" key="1">
    <source>
        <dbReference type="SAM" id="Phobius"/>
    </source>
</evidence>
<keyword evidence="3" id="KW-1185">Reference proteome</keyword>
<proteinExistence type="predicted"/>
<evidence type="ECO:0000313" key="3">
    <source>
        <dbReference type="Proteomes" id="UP001526426"/>
    </source>
</evidence>
<sequence length="106" mass="12303">MLELVFIFSLAVFPALFSRLFWRKLTQRWQDRLTRACESPIQYQPIPVRINSPCETPSTPQAWLGDPRCRFSARSPYLRCAVNPQGPCQGCSQFQPLPYPLPKIYN</sequence>
<evidence type="ECO:0000313" key="2">
    <source>
        <dbReference type="EMBL" id="MCW6037242.1"/>
    </source>
</evidence>
<keyword evidence="1" id="KW-1133">Transmembrane helix</keyword>
<dbReference type="Proteomes" id="UP001526426">
    <property type="component" value="Unassembled WGS sequence"/>
</dbReference>
<reference evidence="2 3" key="1">
    <citation type="submission" date="2021-08" db="EMBL/GenBank/DDBJ databases">
        <title>Draft genome sequence of Spirulina subsalsa with high tolerance to salinity and hype-accumulation of phycocyanin.</title>
        <authorList>
            <person name="Pei H."/>
            <person name="Jiang L."/>
        </authorList>
    </citation>
    <scope>NUCLEOTIDE SEQUENCE [LARGE SCALE GENOMIC DNA]</scope>
    <source>
        <strain evidence="2 3">FACHB-351</strain>
    </source>
</reference>
<feature type="transmembrane region" description="Helical" evidence="1">
    <location>
        <begin position="6"/>
        <end position="22"/>
    </location>
</feature>
<dbReference type="InterPro" id="IPR045589">
    <property type="entry name" value="DUF6464"/>
</dbReference>
<organism evidence="2 3">
    <name type="scientific">Spirulina subsalsa FACHB-351</name>
    <dbReference type="NCBI Taxonomy" id="234711"/>
    <lineage>
        <taxon>Bacteria</taxon>
        <taxon>Bacillati</taxon>
        <taxon>Cyanobacteriota</taxon>
        <taxon>Cyanophyceae</taxon>
        <taxon>Spirulinales</taxon>
        <taxon>Spirulinaceae</taxon>
        <taxon>Spirulina</taxon>
    </lineage>
</organism>
<accession>A0ABT3L7T8</accession>
<dbReference type="EMBL" id="JAIHOM010000062">
    <property type="protein sequence ID" value="MCW6037242.1"/>
    <property type="molecule type" value="Genomic_DNA"/>
</dbReference>
<name>A0ABT3L7T8_9CYAN</name>
<dbReference type="Pfam" id="PF20065">
    <property type="entry name" value="DUF6464"/>
    <property type="match status" value="1"/>
</dbReference>
<keyword evidence="1" id="KW-0812">Transmembrane</keyword>
<gene>
    <name evidence="2" type="ORF">K4A83_13315</name>
</gene>
<dbReference type="RefSeq" id="WP_265265085.1">
    <property type="nucleotide sequence ID" value="NZ_JAIHOM010000062.1"/>
</dbReference>
<protein>
    <submittedName>
        <fullName evidence="2">DUF6464 family protein</fullName>
    </submittedName>
</protein>